<feature type="compositionally biased region" description="Polar residues" evidence="1">
    <location>
        <begin position="61"/>
        <end position="76"/>
    </location>
</feature>
<feature type="region of interest" description="Disordered" evidence="1">
    <location>
        <begin position="51"/>
        <end position="185"/>
    </location>
</feature>
<dbReference type="PANTHER" id="PTHR23093:SF18">
    <property type="entry name" value="GLUTAMATE RICH 6"/>
    <property type="match status" value="1"/>
</dbReference>
<feature type="region of interest" description="Disordered" evidence="1">
    <location>
        <begin position="322"/>
        <end position="392"/>
    </location>
</feature>
<feature type="compositionally biased region" description="Polar residues" evidence="1">
    <location>
        <begin position="137"/>
        <end position="165"/>
    </location>
</feature>
<feature type="compositionally biased region" description="Basic and acidic residues" evidence="1">
    <location>
        <begin position="322"/>
        <end position="332"/>
    </location>
</feature>
<dbReference type="PANTHER" id="PTHR23093">
    <property type="entry name" value="SIMILAR TO CHROMOSOME 3 OPEN READING FRAME 20"/>
    <property type="match status" value="1"/>
</dbReference>
<dbReference type="GeneID" id="100378540"/>
<keyword evidence="3" id="KW-1185">Reference proteome</keyword>
<gene>
    <name evidence="4" type="primary">LOC100378540</name>
</gene>
<reference evidence="4" key="1">
    <citation type="submission" date="2025-08" db="UniProtKB">
        <authorList>
            <consortium name="RefSeq"/>
        </authorList>
    </citation>
    <scope>IDENTIFICATION</scope>
    <source>
        <tissue evidence="4">Testes</tissue>
    </source>
</reference>
<dbReference type="Pfam" id="PF14977">
    <property type="entry name" value="FAM194"/>
    <property type="match status" value="1"/>
</dbReference>
<proteinExistence type="predicted"/>
<organism evidence="3 4">
    <name type="scientific">Saccoglossus kowalevskii</name>
    <name type="common">Acorn worm</name>
    <dbReference type="NCBI Taxonomy" id="10224"/>
    <lineage>
        <taxon>Eukaryota</taxon>
        <taxon>Metazoa</taxon>
        <taxon>Hemichordata</taxon>
        <taxon>Enteropneusta</taxon>
        <taxon>Harrimaniidae</taxon>
        <taxon>Saccoglossus</taxon>
    </lineage>
</organism>
<dbReference type="Proteomes" id="UP000694865">
    <property type="component" value="Unplaced"/>
</dbReference>
<evidence type="ECO:0000259" key="2">
    <source>
        <dbReference type="Pfam" id="PF14977"/>
    </source>
</evidence>
<protein>
    <submittedName>
        <fullName evidence="4">Uncharacterized protein LOC100378540</fullName>
    </submittedName>
</protein>
<evidence type="ECO:0000313" key="4">
    <source>
        <dbReference type="RefSeq" id="XP_006823416.1"/>
    </source>
</evidence>
<feature type="region of interest" description="Disordered" evidence="1">
    <location>
        <begin position="1"/>
        <end position="37"/>
    </location>
</feature>
<feature type="compositionally biased region" description="Polar residues" evidence="1">
    <location>
        <begin position="235"/>
        <end position="251"/>
    </location>
</feature>
<dbReference type="InterPro" id="IPR029281">
    <property type="entry name" value="FAM194_C"/>
</dbReference>
<feature type="domain" description="FAM194 C-terminal" evidence="2">
    <location>
        <begin position="745"/>
        <end position="944"/>
    </location>
</feature>
<accession>A0ABM0MTS5</accession>
<evidence type="ECO:0000256" key="1">
    <source>
        <dbReference type="SAM" id="MobiDB-lite"/>
    </source>
</evidence>
<name>A0ABM0MTS5_SACKO</name>
<sequence length="981" mass="109700">MSEIIDTEKDNNNAATDEQSNRVEQGLIPEDIGDDEHIDSVSVDVLGEAKDEIGEIPGPDDTSSFHIERSSSSLTIENVKAFEEATEREHRERSPATRRSSGRSSTLRLKQDVSGSSTPALPPVKTGRLSAAEILSAKSSILQNESENSSSRPGTGANKQLQETSPLPPIGGGEDPVDTVVDSDTFDSSTLKMSLDTAIESSTTELSSGNNTSLPRIMQFKRELPADYAFERETSNLSNRTTDSNSSKKTVSFTEPTERSSSRTSSKKGPIIKTIASKEITKRRNEDGTETLAISIATETEWSWLDSVRVAGKLEFVEAAKQNTEETSDRHIPSGSGLKKRRRRKRHSSLSSGQLSDTDYDAESTSSSLVGKSRLSGSIKPPEVLKEESMLDVQGVPPLELSSSESDSDFEIVREKEDSVSDLLPGVGPPTILQYQRESQQPQVDCKDPTTRHIAEGGIWSGYCEFCEEPIKPFPTLEMQQRYPASELFCCDEYQEFYELYCCDDYKQFAEFTIQNGPEASFPVDEKIDISPHPPYGSKQARRAAKERAAQRMREREMARQRAAGANQSNFYASGMRQDMKRQSVVGDGGRENLGDKRQSIKDKIKDEVLKRRPSLKDRQRLIDGLVTSRNKRGSTTASVSTMNKSLKRLSSKWDVSLEVTENAMSRLQQKLIAKVDIFPDHSSLFARQMKTINYAYSSQKCRDEGWTLRPPTPLYEEPLLPEVFEPEPLPPAFSVRSEKQERPLIQKYYEDGSKFLTIFADGTGNVFYPSGNIAIVISSVKQGQYTYVVLEDMPNNASMLALFDSKGRGTCYYNSGIIRLNMNEYGGIFCNSNGAKKKRWNWRDLVTHVHAPPFQPICIALNKYLAVRVQSQDQIYLSVNCDMRTVRFNIGVKLKLVNPANLPETEIEDDDIYIRDMTAYVQSILDKVGNVMKFSKSPKLDQIQPPLHLSHQIQRNARLKQKALQQKTSKSKDSALVTVN</sequence>
<feature type="compositionally biased region" description="Basic and acidic residues" evidence="1">
    <location>
        <begin position="80"/>
        <end position="95"/>
    </location>
</feature>
<feature type="compositionally biased region" description="Basic and acidic residues" evidence="1">
    <location>
        <begin position="1"/>
        <end position="11"/>
    </location>
</feature>
<feature type="compositionally biased region" description="Low complexity" evidence="1">
    <location>
        <begin position="97"/>
        <end position="108"/>
    </location>
</feature>
<dbReference type="RefSeq" id="XP_006823416.1">
    <property type="nucleotide sequence ID" value="XM_006823353.1"/>
</dbReference>
<evidence type="ECO:0000313" key="3">
    <source>
        <dbReference type="Proteomes" id="UP000694865"/>
    </source>
</evidence>
<feature type="region of interest" description="Disordered" evidence="1">
    <location>
        <begin position="531"/>
        <end position="554"/>
    </location>
</feature>
<feature type="region of interest" description="Disordered" evidence="1">
    <location>
        <begin position="231"/>
        <end position="273"/>
    </location>
</feature>
<feature type="compositionally biased region" description="Basic residues" evidence="1">
    <location>
        <begin position="338"/>
        <end position="348"/>
    </location>
</feature>
<feature type="compositionally biased region" description="Basic and acidic residues" evidence="1">
    <location>
        <begin position="544"/>
        <end position="554"/>
    </location>
</feature>